<comment type="caution">
    <text evidence="1">The sequence shown here is derived from an EMBL/GenBank/DDBJ whole genome shotgun (WGS) entry which is preliminary data.</text>
</comment>
<sequence length="99" mass="11003">MEMISSFFESGNGLQWKNLCGVCTDEAPAMLGSRSGFQTKVKELAPQAKGMHCIVHRFALATKTSKTFEVLYSLVTIVNYIKSSALNTSVQRTMQQHEL</sequence>
<dbReference type="EMBL" id="KZ308835">
    <property type="protein sequence ID" value="KAG8234627.1"/>
    <property type="molecule type" value="Genomic_DNA"/>
</dbReference>
<name>A0A8K0KHI0_LADFU</name>
<reference evidence="1" key="2">
    <citation type="submission" date="2017-10" db="EMBL/GenBank/DDBJ databases">
        <title>Ladona fulva Genome sequencing and assembly.</title>
        <authorList>
            <person name="Murali S."/>
            <person name="Richards S."/>
            <person name="Bandaranaike D."/>
            <person name="Bellair M."/>
            <person name="Blankenburg K."/>
            <person name="Chao H."/>
            <person name="Dinh H."/>
            <person name="Doddapaneni H."/>
            <person name="Dugan-Rocha S."/>
            <person name="Elkadiri S."/>
            <person name="Gnanaolivu R."/>
            <person name="Hernandez B."/>
            <person name="Skinner E."/>
            <person name="Javaid M."/>
            <person name="Lee S."/>
            <person name="Li M."/>
            <person name="Ming W."/>
            <person name="Munidasa M."/>
            <person name="Muniz J."/>
            <person name="Nguyen L."/>
            <person name="Hughes D."/>
            <person name="Osuji N."/>
            <person name="Pu L.-L."/>
            <person name="Puazo M."/>
            <person name="Qu C."/>
            <person name="Quiroz J."/>
            <person name="Raj R."/>
            <person name="Weissenberger G."/>
            <person name="Xin Y."/>
            <person name="Zou X."/>
            <person name="Han Y."/>
            <person name="Worley K."/>
            <person name="Muzny D."/>
            <person name="Gibbs R."/>
        </authorList>
    </citation>
    <scope>NUCLEOTIDE SEQUENCE</scope>
    <source>
        <strain evidence="1">Sampled in the wild</strain>
    </source>
</reference>
<proteinExistence type="predicted"/>
<dbReference type="OrthoDB" id="6627600at2759"/>
<dbReference type="PANTHER" id="PTHR45913">
    <property type="entry name" value="EPM2A-INTERACTING PROTEIN 1"/>
    <property type="match status" value="1"/>
</dbReference>
<protein>
    <submittedName>
        <fullName evidence="1">Uncharacterized protein</fullName>
    </submittedName>
</protein>
<reference evidence="1" key="1">
    <citation type="submission" date="2013-04" db="EMBL/GenBank/DDBJ databases">
        <authorList>
            <person name="Qu J."/>
            <person name="Murali S.C."/>
            <person name="Bandaranaike D."/>
            <person name="Bellair M."/>
            <person name="Blankenburg K."/>
            <person name="Chao H."/>
            <person name="Dinh H."/>
            <person name="Doddapaneni H."/>
            <person name="Downs B."/>
            <person name="Dugan-Rocha S."/>
            <person name="Elkadiri S."/>
            <person name="Gnanaolivu R.D."/>
            <person name="Hernandez B."/>
            <person name="Javaid M."/>
            <person name="Jayaseelan J.C."/>
            <person name="Lee S."/>
            <person name="Li M."/>
            <person name="Ming W."/>
            <person name="Munidasa M."/>
            <person name="Muniz J."/>
            <person name="Nguyen L."/>
            <person name="Ongeri F."/>
            <person name="Osuji N."/>
            <person name="Pu L.-L."/>
            <person name="Puazo M."/>
            <person name="Qu C."/>
            <person name="Quiroz J."/>
            <person name="Raj R."/>
            <person name="Weissenberger G."/>
            <person name="Xin Y."/>
            <person name="Zou X."/>
            <person name="Han Y."/>
            <person name="Richards S."/>
            <person name="Worley K."/>
            <person name="Muzny D."/>
            <person name="Gibbs R."/>
        </authorList>
    </citation>
    <scope>NUCLEOTIDE SEQUENCE</scope>
    <source>
        <strain evidence="1">Sampled in the wild</strain>
    </source>
</reference>
<organism evidence="1 2">
    <name type="scientific">Ladona fulva</name>
    <name type="common">Scarce chaser dragonfly</name>
    <name type="synonym">Libellula fulva</name>
    <dbReference type="NCBI Taxonomy" id="123851"/>
    <lineage>
        <taxon>Eukaryota</taxon>
        <taxon>Metazoa</taxon>
        <taxon>Ecdysozoa</taxon>
        <taxon>Arthropoda</taxon>
        <taxon>Hexapoda</taxon>
        <taxon>Insecta</taxon>
        <taxon>Pterygota</taxon>
        <taxon>Palaeoptera</taxon>
        <taxon>Odonata</taxon>
        <taxon>Epiprocta</taxon>
        <taxon>Anisoptera</taxon>
        <taxon>Libelluloidea</taxon>
        <taxon>Libellulidae</taxon>
        <taxon>Ladona</taxon>
    </lineage>
</organism>
<evidence type="ECO:0000313" key="1">
    <source>
        <dbReference type="EMBL" id="KAG8234627.1"/>
    </source>
</evidence>
<dbReference type="AlphaFoldDB" id="A0A8K0KHI0"/>
<keyword evidence="2" id="KW-1185">Reference proteome</keyword>
<gene>
    <name evidence="1" type="ORF">J437_LFUL014203</name>
</gene>
<evidence type="ECO:0000313" key="2">
    <source>
        <dbReference type="Proteomes" id="UP000792457"/>
    </source>
</evidence>
<dbReference type="Proteomes" id="UP000792457">
    <property type="component" value="Unassembled WGS sequence"/>
</dbReference>
<dbReference type="PANTHER" id="PTHR45913:SF22">
    <property type="entry name" value="SCAN BOX DOMAIN-CONTAINING PROTEIN"/>
    <property type="match status" value="1"/>
</dbReference>
<accession>A0A8K0KHI0</accession>